<sequence>MTVFLGHLLHHASGRIGIALLGSIILLTCWPSLVGAHSPEQLDLQALLQPPSWQHPLGTDLFGRDLLSRILYGGRHTLVIGMGVVSIAFTLGVVIGSIAGFKGGWVDSIAMRLIDAVLSFPALVLAIALSAAMGAGLPSATLAISVTLTPQFARLARNQAIRLSGMLYIDAAHALGVPEHTIMIRHILRNGLVPLLTLAPLCVGTAILQVASLGFLGLGAQPPTAEWGADIAMNLDYVRVAPWTVFSTGGAIVLSVLAFNLLADATGAYFSPNQRLTGGANRA</sequence>
<feature type="transmembrane region" description="Helical" evidence="7">
    <location>
        <begin position="78"/>
        <end position="101"/>
    </location>
</feature>
<feature type="domain" description="ABC transmembrane type-1" evidence="8">
    <location>
        <begin position="74"/>
        <end position="263"/>
    </location>
</feature>
<dbReference type="RefSeq" id="WP_095351375.1">
    <property type="nucleotide sequence ID" value="NZ_NDFO01000006.1"/>
</dbReference>
<comment type="subcellular location">
    <subcellularLocation>
        <location evidence="1 7">Cell membrane</location>
        <topology evidence="1 7">Multi-pass membrane protein</topology>
    </subcellularLocation>
</comment>
<feature type="transmembrane region" description="Helical" evidence="7">
    <location>
        <begin position="240"/>
        <end position="263"/>
    </location>
</feature>
<keyword evidence="6 7" id="KW-0472">Membrane</keyword>
<evidence type="ECO:0000256" key="5">
    <source>
        <dbReference type="ARBA" id="ARBA00022989"/>
    </source>
</evidence>
<evidence type="ECO:0000256" key="7">
    <source>
        <dbReference type="RuleBase" id="RU363032"/>
    </source>
</evidence>
<reference evidence="9 10" key="1">
    <citation type="submission" date="2017-04" db="EMBL/GenBank/DDBJ databases">
        <title>Kefir bacterial isolates.</title>
        <authorList>
            <person name="Kim Y."/>
            <person name="Blasche S."/>
            <person name="Patil K.R."/>
        </authorList>
    </citation>
    <scope>NUCLEOTIDE SEQUENCE [LARGE SCALE GENOMIC DNA]</scope>
    <source>
        <strain evidence="9 10">KR-2</strain>
    </source>
</reference>
<dbReference type="PANTHER" id="PTHR43386">
    <property type="entry name" value="OLIGOPEPTIDE TRANSPORT SYSTEM PERMEASE PROTEIN APPC"/>
    <property type="match status" value="1"/>
</dbReference>
<dbReference type="Pfam" id="PF00528">
    <property type="entry name" value="BPD_transp_1"/>
    <property type="match status" value="1"/>
</dbReference>
<comment type="similarity">
    <text evidence="7">Belongs to the binding-protein-dependent transport system permease family.</text>
</comment>
<evidence type="ECO:0000256" key="2">
    <source>
        <dbReference type="ARBA" id="ARBA00022448"/>
    </source>
</evidence>
<dbReference type="OrthoDB" id="9766870at2"/>
<dbReference type="GO" id="GO:0005886">
    <property type="term" value="C:plasma membrane"/>
    <property type="evidence" value="ECO:0007669"/>
    <property type="project" value="UniProtKB-SubCell"/>
</dbReference>
<feature type="transmembrane region" description="Helical" evidence="7">
    <location>
        <begin position="12"/>
        <end position="33"/>
    </location>
</feature>
<keyword evidence="4 7" id="KW-0812">Transmembrane</keyword>
<evidence type="ECO:0000313" key="10">
    <source>
        <dbReference type="Proteomes" id="UP000216033"/>
    </source>
</evidence>
<evidence type="ECO:0000256" key="6">
    <source>
        <dbReference type="ARBA" id="ARBA00023136"/>
    </source>
</evidence>
<organism evidence="9 10">
    <name type="scientific">Acetobacter syzygii</name>
    <dbReference type="NCBI Taxonomy" id="146476"/>
    <lineage>
        <taxon>Bacteria</taxon>
        <taxon>Pseudomonadati</taxon>
        <taxon>Pseudomonadota</taxon>
        <taxon>Alphaproteobacteria</taxon>
        <taxon>Acetobacterales</taxon>
        <taxon>Acetobacteraceae</taxon>
        <taxon>Acetobacter</taxon>
    </lineage>
</organism>
<dbReference type="AlphaFoldDB" id="A0A270BLU7"/>
<dbReference type="GO" id="GO:0055085">
    <property type="term" value="P:transmembrane transport"/>
    <property type="evidence" value="ECO:0007669"/>
    <property type="project" value="InterPro"/>
</dbReference>
<protein>
    <submittedName>
        <fullName evidence="9">Peptide ABC transporter permease</fullName>
    </submittedName>
</protein>
<evidence type="ECO:0000256" key="4">
    <source>
        <dbReference type="ARBA" id="ARBA00022692"/>
    </source>
</evidence>
<proteinExistence type="inferred from homology"/>
<accession>A0A270BLU7</accession>
<dbReference type="PROSITE" id="PS50928">
    <property type="entry name" value="ABC_TM1"/>
    <property type="match status" value="1"/>
</dbReference>
<dbReference type="EMBL" id="NDFP01000006">
    <property type="protein sequence ID" value="PAL25993.1"/>
    <property type="molecule type" value="Genomic_DNA"/>
</dbReference>
<dbReference type="CDD" id="cd06261">
    <property type="entry name" value="TM_PBP2"/>
    <property type="match status" value="1"/>
</dbReference>
<dbReference type="SUPFAM" id="SSF161098">
    <property type="entry name" value="MetI-like"/>
    <property type="match status" value="1"/>
</dbReference>
<comment type="caution">
    <text evidence="9">The sequence shown here is derived from an EMBL/GenBank/DDBJ whole genome shotgun (WGS) entry which is preliminary data.</text>
</comment>
<dbReference type="Gene3D" id="1.10.3720.10">
    <property type="entry name" value="MetI-like"/>
    <property type="match status" value="1"/>
</dbReference>
<name>A0A270BLU7_9PROT</name>
<keyword evidence="10" id="KW-1185">Reference proteome</keyword>
<dbReference type="Proteomes" id="UP000216033">
    <property type="component" value="Unassembled WGS sequence"/>
</dbReference>
<keyword evidence="3" id="KW-1003">Cell membrane</keyword>
<evidence type="ECO:0000256" key="1">
    <source>
        <dbReference type="ARBA" id="ARBA00004651"/>
    </source>
</evidence>
<evidence type="ECO:0000256" key="3">
    <source>
        <dbReference type="ARBA" id="ARBA00022475"/>
    </source>
</evidence>
<dbReference type="InterPro" id="IPR035906">
    <property type="entry name" value="MetI-like_sf"/>
</dbReference>
<keyword evidence="5 7" id="KW-1133">Transmembrane helix</keyword>
<feature type="transmembrane region" description="Helical" evidence="7">
    <location>
        <begin position="192"/>
        <end position="220"/>
    </location>
</feature>
<dbReference type="InterPro" id="IPR050366">
    <property type="entry name" value="BP-dependent_transpt_permease"/>
</dbReference>
<evidence type="ECO:0000313" key="9">
    <source>
        <dbReference type="EMBL" id="PAL25993.1"/>
    </source>
</evidence>
<evidence type="ECO:0000259" key="8">
    <source>
        <dbReference type="PROSITE" id="PS50928"/>
    </source>
</evidence>
<keyword evidence="2 7" id="KW-0813">Transport</keyword>
<dbReference type="PANTHER" id="PTHR43386:SF25">
    <property type="entry name" value="PEPTIDE ABC TRANSPORTER PERMEASE PROTEIN"/>
    <property type="match status" value="1"/>
</dbReference>
<dbReference type="InterPro" id="IPR000515">
    <property type="entry name" value="MetI-like"/>
</dbReference>
<gene>
    <name evidence="9" type="ORF">B9K05_07745</name>
</gene>
<feature type="transmembrane region" description="Helical" evidence="7">
    <location>
        <begin position="113"/>
        <end position="133"/>
    </location>
</feature>